<dbReference type="AlphaFoldDB" id="X0Z7B8"/>
<feature type="non-terminal residue" evidence="6">
    <location>
        <position position="1"/>
    </location>
</feature>
<organism evidence="6">
    <name type="scientific">marine sediment metagenome</name>
    <dbReference type="NCBI Taxonomy" id="412755"/>
    <lineage>
        <taxon>unclassified sequences</taxon>
        <taxon>metagenomes</taxon>
        <taxon>ecological metagenomes</taxon>
    </lineage>
</organism>
<comment type="cofactor">
    <cofactor evidence="1">
        <name>FMN</name>
        <dbReference type="ChEBI" id="CHEBI:58210"/>
    </cofactor>
</comment>
<name>X0Z7B8_9ZZZZ</name>
<dbReference type="Pfam" id="PF07992">
    <property type="entry name" value="Pyr_redox_2"/>
    <property type="match status" value="1"/>
</dbReference>
<dbReference type="PANTHER" id="PTHR42917:SF2">
    <property type="entry name" value="2,4-DIENOYL-COA REDUCTASE [(2E)-ENOYL-COA-PRODUCING]"/>
    <property type="match status" value="1"/>
</dbReference>
<dbReference type="PRINTS" id="PR00411">
    <property type="entry name" value="PNDRDTASEI"/>
</dbReference>
<dbReference type="PANTHER" id="PTHR42917">
    <property type="entry name" value="2,4-DIENOYL-COA REDUCTASE"/>
    <property type="match status" value="1"/>
</dbReference>
<evidence type="ECO:0000256" key="2">
    <source>
        <dbReference type="ARBA" id="ARBA00022630"/>
    </source>
</evidence>
<dbReference type="Gene3D" id="3.40.50.720">
    <property type="entry name" value="NAD(P)-binding Rossmann-like Domain"/>
    <property type="match status" value="1"/>
</dbReference>
<evidence type="ECO:0000256" key="3">
    <source>
        <dbReference type="ARBA" id="ARBA00022643"/>
    </source>
</evidence>
<dbReference type="SUPFAM" id="SSF51905">
    <property type="entry name" value="FAD/NAD(P)-binding domain"/>
    <property type="match status" value="1"/>
</dbReference>
<evidence type="ECO:0000256" key="4">
    <source>
        <dbReference type="ARBA" id="ARBA00023002"/>
    </source>
</evidence>
<accession>X0Z7B8</accession>
<keyword evidence="2" id="KW-0285">Flavoprotein</keyword>
<dbReference type="InterPro" id="IPR036188">
    <property type="entry name" value="FAD/NAD-bd_sf"/>
</dbReference>
<protein>
    <recommendedName>
        <fullName evidence="5">FAD/NAD(P)-binding domain-containing protein</fullName>
    </recommendedName>
</protein>
<dbReference type="PRINTS" id="PR00368">
    <property type="entry name" value="FADPNR"/>
</dbReference>
<dbReference type="EMBL" id="BARS01053981">
    <property type="protein sequence ID" value="GAG44436.1"/>
    <property type="molecule type" value="Genomic_DNA"/>
</dbReference>
<sequence>ELKATDVDMQLGREATATDLAEAGPDVVVIATGGRPLVPDIPGIRGNAVATAHDVISGRTATGHRILIAGGGLIGCEVADLLASCGKQVTLVEMLPNVAFDEVVWLRLLLRKRLEQGGVTILTSATVVEITNDGAILEREGQRQTISCMDTIVLALGIEPSDEISQDLMDRVPDVLVVGDARSPSKARDAIATGAEVGNQI</sequence>
<feature type="domain" description="FAD/NAD(P)-binding" evidence="5">
    <location>
        <begin position="21"/>
        <end position="166"/>
    </location>
</feature>
<evidence type="ECO:0000256" key="1">
    <source>
        <dbReference type="ARBA" id="ARBA00001917"/>
    </source>
</evidence>
<evidence type="ECO:0000313" key="6">
    <source>
        <dbReference type="EMBL" id="GAG44436.1"/>
    </source>
</evidence>
<keyword evidence="3" id="KW-0288">FMN</keyword>
<evidence type="ECO:0000259" key="5">
    <source>
        <dbReference type="Pfam" id="PF07992"/>
    </source>
</evidence>
<dbReference type="InterPro" id="IPR051793">
    <property type="entry name" value="NADH:flavin_oxidoreductase"/>
</dbReference>
<comment type="caution">
    <text evidence="6">The sequence shown here is derived from an EMBL/GenBank/DDBJ whole genome shotgun (WGS) entry which is preliminary data.</text>
</comment>
<gene>
    <name evidence="6" type="ORF">S01H1_79999</name>
</gene>
<reference evidence="6" key="1">
    <citation type="journal article" date="2014" name="Front. Microbiol.">
        <title>High frequency of phylogenetically diverse reductive dehalogenase-homologous genes in deep subseafloor sedimentary metagenomes.</title>
        <authorList>
            <person name="Kawai M."/>
            <person name="Futagami T."/>
            <person name="Toyoda A."/>
            <person name="Takaki Y."/>
            <person name="Nishi S."/>
            <person name="Hori S."/>
            <person name="Arai W."/>
            <person name="Tsubouchi T."/>
            <person name="Morono Y."/>
            <person name="Uchiyama I."/>
            <person name="Ito T."/>
            <person name="Fujiyama A."/>
            <person name="Inagaki F."/>
            <person name="Takami H."/>
        </authorList>
    </citation>
    <scope>NUCLEOTIDE SEQUENCE</scope>
    <source>
        <strain evidence="6">Expedition CK06-06</strain>
    </source>
</reference>
<proteinExistence type="predicted"/>
<dbReference type="Gene3D" id="3.50.50.60">
    <property type="entry name" value="FAD/NAD(P)-binding domain"/>
    <property type="match status" value="1"/>
</dbReference>
<dbReference type="GO" id="GO:0016491">
    <property type="term" value="F:oxidoreductase activity"/>
    <property type="evidence" value="ECO:0007669"/>
    <property type="project" value="UniProtKB-KW"/>
</dbReference>
<keyword evidence="4" id="KW-0560">Oxidoreductase</keyword>
<dbReference type="InterPro" id="IPR023753">
    <property type="entry name" value="FAD/NAD-binding_dom"/>
</dbReference>